<gene>
    <name evidence="1" type="ORF">JL193_00085</name>
</gene>
<organism evidence="1 2">
    <name type="scientific">Polaribacter batillariae</name>
    <dbReference type="NCBI Taxonomy" id="2808900"/>
    <lineage>
        <taxon>Bacteria</taxon>
        <taxon>Pseudomonadati</taxon>
        <taxon>Bacteroidota</taxon>
        <taxon>Flavobacteriia</taxon>
        <taxon>Flavobacteriales</taxon>
        <taxon>Flavobacteriaceae</taxon>
    </lineage>
</organism>
<reference evidence="1 2" key="1">
    <citation type="submission" date="2021-03" db="EMBL/GenBank/DDBJ databases">
        <title>Complete genome of Polaribacter_sp.G4M1.</title>
        <authorList>
            <person name="Jeong S.W."/>
            <person name="Bae J.W."/>
        </authorList>
    </citation>
    <scope>NUCLEOTIDE SEQUENCE [LARGE SCALE GENOMIC DNA]</scope>
    <source>
        <strain evidence="1 2">G4M1</strain>
    </source>
</reference>
<sequence length="729" mass="83212">MTFRSNKLHPQSHFYINGSDFTQSAEQAFGALNNTQFRTTTTISFNGNKNIYALCNGTVFLQPQSNDSNKVNIILRPFKQPIKGVNIKYIIYRGLNKTDFIDNGKIAGSETSGSGFVRYIWSEFNRFYGEEDSETVPEFLANFIGYPFTSEQLSQQDDSHLIDRYFFKIASFFDEEATEEDPTTAYEFPVVPRGLHLGSATEQVGIDIILNNGDYFIENDPNPFQLNLAYARLASYTLDTSTESTNFKKKLLKEVATQFIDIAAFYGLHANGKGKLHVTNDDGSETKLTDKTDIYQKLENFVTKNNFYIYLQSNRQRSYNFYQNYQHSDTNLNTIKIGTEEDNLNEDVFGTNEWPIHVFNQTQNAATENNTIVFQLITDNHIEAALFSQIGELASANEEGFVRNENLLQQSSEDPAVVVDTNYTKPITITTPAIGEHTIAAFSQLVYEGKQIILQDYETQQPLNENPVEPQIVYLKDIDDLFGLVNAISLFSVVNNTQLPIVIDERLQIIDFIGDNTIVNKEIAAIKLKKIEDRLQTINDETYLNRVTYESSVHEIKRNTSLYKRNASAKIGGVVGNFQTYESGRNNFYRLQSPYFLRTELFTDDGNLIKGLLLKVENDEVPTKKVLGLTKDENNLLKNLLDNTLLNPKIYFKTELFDEEESNTSSEGVKYKPYKIGIIAEDSSGKINTFFPDQDIKAYTIDNFIYFTKDYSEYHIDDVRTTIDQFLTL</sequence>
<proteinExistence type="predicted"/>
<dbReference type="RefSeq" id="WP_207971909.1">
    <property type="nucleotide sequence ID" value="NZ_CP071795.1"/>
</dbReference>
<evidence type="ECO:0000313" key="1">
    <source>
        <dbReference type="EMBL" id="QTD37750.1"/>
    </source>
</evidence>
<evidence type="ECO:0000313" key="2">
    <source>
        <dbReference type="Proteomes" id="UP000663935"/>
    </source>
</evidence>
<accession>A0ABX7SU30</accession>
<name>A0ABX7SU30_9FLAO</name>
<dbReference type="EMBL" id="CP071795">
    <property type="protein sequence ID" value="QTD37750.1"/>
    <property type="molecule type" value="Genomic_DNA"/>
</dbReference>
<keyword evidence="2" id="KW-1185">Reference proteome</keyword>
<dbReference type="Proteomes" id="UP000663935">
    <property type="component" value="Chromosome"/>
</dbReference>
<protein>
    <submittedName>
        <fullName evidence="1">Uncharacterized protein</fullName>
    </submittedName>
</protein>